<dbReference type="AlphaFoldDB" id="A0A843VXU5"/>
<proteinExistence type="predicted"/>
<feature type="domain" description="Retrotransposon gag" evidence="1">
    <location>
        <begin position="2"/>
        <end position="58"/>
    </location>
</feature>
<dbReference type="Pfam" id="PF03732">
    <property type="entry name" value="Retrotrans_gag"/>
    <property type="match status" value="1"/>
</dbReference>
<evidence type="ECO:0000313" key="2">
    <source>
        <dbReference type="EMBL" id="MQM03763.1"/>
    </source>
</evidence>
<name>A0A843VXU5_COLES</name>
<gene>
    <name evidence="2" type="ORF">Taro_036551</name>
</gene>
<dbReference type="InterPro" id="IPR005162">
    <property type="entry name" value="Retrotrans_gag_dom"/>
</dbReference>
<comment type="caution">
    <text evidence="2">The sequence shown here is derived from an EMBL/GenBank/DDBJ whole genome shotgun (WGS) entry which is preliminary data.</text>
</comment>
<accession>A0A843VXU5</accession>
<organism evidence="2 3">
    <name type="scientific">Colocasia esculenta</name>
    <name type="common">Wild taro</name>
    <name type="synonym">Arum esculentum</name>
    <dbReference type="NCBI Taxonomy" id="4460"/>
    <lineage>
        <taxon>Eukaryota</taxon>
        <taxon>Viridiplantae</taxon>
        <taxon>Streptophyta</taxon>
        <taxon>Embryophyta</taxon>
        <taxon>Tracheophyta</taxon>
        <taxon>Spermatophyta</taxon>
        <taxon>Magnoliopsida</taxon>
        <taxon>Liliopsida</taxon>
        <taxon>Araceae</taxon>
        <taxon>Aroideae</taxon>
        <taxon>Colocasieae</taxon>
        <taxon>Colocasia</taxon>
    </lineage>
</organism>
<evidence type="ECO:0000259" key="1">
    <source>
        <dbReference type="Pfam" id="PF03732"/>
    </source>
</evidence>
<protein>
    <recommendedName>
        <fullName evidence="1">Retrotransposon gag domain-containing protein</fullName>
    </recommendedName>
</protein>
<keyword evidence="3" id="KW-1185">Reference proteome</keyword>
<dbReference type="Proteomes" id="UP000652761">
    <property type="component" value="Unassembled WGS sequence"/>
</dbReference>
<sequence>MFFRLQIQQAKREQFRTLQQGILSVLEYQMRFKALSRYAPYVVTDHAIMVEYFIRGLWSELQDAVAPLMCRTVEEAAQRAAMLERTLQARQSQSQVGGSGGLHTFVTVVSTQSTCVSTLDD</sequence>
<dbReference type="OrthoDB" id="621298at2759"/>
<dbReference type="EMBL" id="NMUH01003093">
    <property type="protein sequence ID" value="MQM03763.1"/>
    <property type="molecule type" value="Genomic_DNA"/>
</dbReference>
<reference evidence="2" key="1">
    <citation type="submission" date="2017-07" db="EMBL/GenBank/DDBJ databases">
        <title>Taro Niue Genome Assembly and Annotation.</title>
        <authorList>
            <person name="Atibalentja N."/>
            <person name="Keating K."/>
            <person name="Fields C.J."/>
        </authorList>
    </citation>
    <scope>NUCLEOTIDE SEQUENCE</scope>
    <source>
        <strain evidence="2">Niue_2</strain>
        <tissue evidence="2">Leaf</tissue>
    </source>
</reference>
<evidence type="ECO:0000313" key="3">
    <source>
        <dbReference type="Proteomes" id="UP000652761"/>
    </source>
</evidence>